<gene>
    <name evidence="2" type="ORF">GEAM_0622</name>
</gene>
<dbReference type="GeneID" id="78378967"/>
<dbReference type="AlphaFoldDB" id="A0A085GM03"/>
<keyword evidence="1" id="KW-0812">Transmembrane</keyword>
<dbReference type="OrthoDB" id="8821151at2"/>
<feature type="transmembrane region" description="Helical" evidence="1">
    <location>
        <begin position="15"/>
        <end position="35"/>
    </location>
</feature>
<keyword evidence="1" id="KW-0472">Membrane</keyword>
<keyword evidence="3" id="KW-1185">Reference proteome</keyword>
<keyword evidence="1" id="KW-1133">Transmembrane helix</keyword>
<dbReference type="RefSeq" id="WP_051899392.1">
    <property type="nucleotide sequence ID" value="NZ_JMPJ01000025.1"/>
</dbReference>
<protein>
    <submittedName>
        <fullName evidence="2">Putative exported protein</fullName>
    </submittedName>
</protein>
<sequence>MHTSSLPLASRQDNALRFLLLPFIMLALILALSGCGDKEPAQRKAFIDFLQTRILNLQTIAVPQLTEKERKDFGKYSDDYGLITDFHSQMNEEMNGSLGPVFASLNETVTVDKLLEKRDELQKMAESSKNWREKLVVLRKQADTRHAALKQPDDLKKVYDQAYEKVVVQPSAVAEQAFTLLPKVLTLVVAKADFIKAQGKNVTISGNRLQFDKQATLDKYNAIQQQLVPLNAELIKLSAEMQKMVH</sequence>
<name>A0A085GM03_EWIA3</name>
<dbReference type="STRING" id="910964.GEAM_0622"/>
<comment type="caution">
    <text evidence="2">The sequence shown here is derived from an EMBL/GenBank/DDBJ whole genome shotgun (WGS) entry which is preliminary data.</text>
</comment>
<reference evidence="2 3" key="1">
    <citation type="submission" date="2014-05" db="EMBL/GenBank/DDBJ databases">
        <title>ATOL: Assembling a taxonomically balanced genome-scale reconstruction of the evolutionary history of the Enterobacteriaceae.</title>
        <authorList>
            <person name="Plunkett G.III."/>
            <person name="Neeno-Eckwall E.C."/>
            <person name="Glasner J.D."/>
            <person name="Perna N.T."/>
        </authorList>
    </citation>
    <scope>NUCLEOTIDE SEQUENCE [LARGE SCALE GENOMIC DNA]</scope>
    <source>
        <strain evidence="2 3">ATCC 33852</strain>
    </source>
</reference>
<dbReference type="EMBL" id="JMPJ01000025">
    <property type="protein sequence ID" value="KFC84748.1"/>
    <property type="molecule type" value="Genomic_DNA"/>
</dbReference>
<evidence type="ECO:0000313" key="2">
    <source>
        <dbReference type="EMBL" id="KFC84748.1"/>
    </source>
</evidence>
<dbReference type="Pfam" id="PF11254">
    <property type="entry name" value="DUF3053"/>
    <property type="match status" value="1"/>
</dbReference>
<dbReference type="InterPro" id="IPR021413">
    <property type="entry name" value="DUF3053"/>
</dbReference>
<accession>A0A085GM03</accession>
<evidence type="ECO:0000256" key="1">
    <source>
        <dbReference type="SAM" id="Phobius"/>
    </source>
</evidence>
<dbReference type="eggNOG" id="ENOG502ZFGR">
    <property type="taxonomic scope" value="Bacteria"/>
</dbReference>
<dbReference type="Proteomes" id="UP000028640">
    <property type="component" value="Unassembled WGS sequence"/>
</dbReference>
<evidence type="ECO:0000313" key="3">
    <source>
        <dbReference type="Proteomes" id="UP000028640"/>
    </source>
</evidence>
<proteinExistence type="predicted"/>
<organism evidence="2 3">
    <name type="scientific">Ewingella americana (strain ATCC 33852 / DSM 4580 / CCUG 14506 / JCM 5911 / LMG 7869 / NCTC 12157 / CDC 1468-78)</name>
    <dbReference type="NCBI Taxonomy" id="910964"/>
    <lineage>
        <taxon>Bacteria</taxon>
        <taxon>Pseudomonadati</taxon>
        <taxon>Pseudomonadota</taxon>
        <taxon>Gammaproteobacteria</taxon>
        <taxon>Enterobacterales</taxon>
        <taxon>Yersiniaceae</taxon>
        <taxon>Ewingella</taxon>
    </lineage>
</organism>